<dbReference type="InterPro" id="IPR039437">
    <property type="entry name" value="FrzH/put_lumazine-bd"/>
</dbReference>
<dbReference type="Gene3D" id="3.10.450.50">
    <property type="match status" value="1"/>
</dbReference>
<gene>
    <name evidence="1" type="ORF">C4S77_09660</name>
</gene>
<sequence length="133" mass="15418">MNEKEVIEELIRKSFLNGALNELNVNDMDQGFHPDFNILIPQQNNLFKLPLDMWKNVVMEYKTNPEKNQTKLREVDYKLTVLDITDAAAVVKVELFRDDIQLSTDFISLIKFPNGWKAVAKVSNEHVPNPFNL</sequence>
<protein>
    <recommendedName>
        <fullName evidence="3">Nuclear transport factor 2 family protein</fullName>
    </recommendedName>
</protein>
<evidence type="ECO:0000313" key="1">
    <source>
        <dbReference type="EMBL" id="PQL90715.1"/>
    </source>
</evidence>
<dbReference type="OrthoDB" id="8445243at2"/>
<evidence type="ECO:0008006" key="3">
    <source>
        <dbReference type="Google" id="ProtNLM"/>
    </source>
</evidence>
<name>A0A2S8A815_9FLAO</name>
<reference evidence="1 2" key="1">
    <citation type="submission" date="2018-02" db="EMBL/GenBank/DDBJ databases">
        <title>Genome sequences of Apibacter spp., gut symbionts of Asian honey bees.</title>
        <authorList>
            <person name="Kwong W.K."/>
            <person name="Steele M.I."/>
            <person name="Moran N.A."/>
        </authorList>
    </citation>
    <scope>NUCLEOTIDE SEQUENCE [LARGE SCALE GENOMIC DNA]</scope>
    <source>
        <strain evidence="2">wkB301</strain>
    </source>
</reference>
<dbReference type="InterPro" id="IPR032710">
    <property type="entry name" value="NTF2-like_dom_sf"/>
</dbReference>
<keyword evidence="2" id="KW-1185">Reference proteome</keyword>
<organism evidence="1 2">
    <name type="scientific">Apibacter adventoris</name>
    <dbReference type="NCBI Taxonomy" id="1679466"/>
    <lineage>
        <taxon>Bacteria</taxon>
        <taxon>Pseudomonadati</taxon>
        <taxon>Bacteroidota</taxon>
        <taxon>Flavobacteriia</taxon>
        <taxon>Flavobacteriales</taxon>
        <taxon>Weeksellaceae</taxon>
        <taxon>Apibacter</taxon>
    </lineage>
</organism>
<dbReference type="Proteomes" id="UP000238042">
    <property type="component" value="Unassembled WGS sequence"/>
</dbReference>
<dbReference type="Pfam" id="PF12893">
    <property type="entry name" value="Lumazine_bd_2"/>
    <property type="match status" value="1"/>
</dbReference>
<evidence type="ECO:0000313" key="2">
    <source>
        <dbReference type="Proteomes" id="UP000238042"/>
    </source>
</evidence>
<dbReference type="RefSeq" id="WP_105193355.1">
    <property type="nucleotide sequence ID" value="NZ_PSZM01000045.1"/>
</dbReference>
<comment type="caution">
    <text evidence="1">The sequence shown here is derived from an EMBL/GenBank/DDBJ whole genome shotgun (WGS) entry which is preliminary data.</text>
</comment>
<dbReference type="EMBL" id="PSZM01000045">
    <property type="protein sequence ID" value="PQL90715.1"/>
    <property type="molecule type" value="Genomic_DNA"/>
</dbReference>
<accession>A0A2S8A815</accession>
<proteinExistence type="predicted"/>
<dbReference type="AlphaFoldDB" id="A0A2S8A815"/>
<dbReference type="SUPFAM" id="SSF54427">
    <property type="entry name" value="NTF2-like"/>
    <property type="match status" value="1"/>
</dbReference>